<feature type="region of interest" description="Disordered" evidence="1">
    <location>
        <begin position="1"/>
        <end position="106"/>
    </location>
</feature>
<name>A0A0G4EFW0_VITBC</name>
<protein>
    <submittedName>
        <fullName evidence="2">Uncharacterized protein</fullName>
    </submittedName>
</protein>
<organism evidence="2 3">
    <name type="scientific">Vitrella brassicaformis (strain CCMP3155)</name>
    <dbReference type="NCBI Taxonomy" id="1169540"/>
    <lineage>
        <taxon>Eukaryota</taxon>
        <taxon>Sar</taxon>
        <taxon>Alveolata</taxon>
        <taxon>Colpodellida</taxon>
        <taxon>Vitrellaceae</taxon>
        <taxon>Vitrella</taxon>
    </lineage>
</organism>
<dbReference type="InParanoid" id="A0A0G4EFW0"/>
<sequence>MSMNHNLCVTEEGKYHGRCAKSKKHHGKPQAATTTAAPMPGKHPPSQPNDVVKRPLQNGVHPVGKNGSPVKKAAKTEDGQQRQIRRTQPTSTNKSSSINSTRRPFP</sequence>
<keyword evidence="3" id="KW-1185">Reference proteome</keyword>
<feature type="compositionally biased region" description="Basic residues" evidence="1">
    <location>
        <begin position="16"/>
        <end position="28"/>
    </location>
</feature>
<dbReference type="EMBL" id="CDMY01000217">
    <property type="protein sequence ID" value="CEL94325.1"/>
    <property type="molecule type" value="Genomic_DNA"/>
</dbReference>
<gene>
    <name evidence="2" type="ORF">Vbra_1991</name>
</gene>
<dbReference type="Proteomes" id="UP000041254">
    <property type="component" value="Unassembled WGS sequence"/>
</dbReference>
<reference evidence="2 3" key="1">
    <citation type="submission" date="2014-11" db="EMBL/GenBank/DDBJ databases">
        <authorList>
            <person name="Zhu J."/>
            <person name="Qi W."/>
            <person name="Song R."/>
        </authorList>
    </citation>
    <scope>NUCLEOTIDE SEQUENCE [LARGE SCALE GENOMIC DNA]</scope>
</reference>
<proteinExistence type="predicted"/>
<feature type="compositionally biased region" description="Low complexity" evidence="1">
    <location>
        <begin position="90"/>
        <end position="106"/>
    </location>
</feature>
<accession>A0A0G4EFW0</accession>
<dbReference type="VEuPathDB" id="CryptoDB:Vbra_1991"/>
<evidence type="ECO:0000256" key="1">
    <source>
        <dbReference type="SAM" id="MobiDB-lite"/>
    </source>
</evidence>
<dbReference type="AlphaFoldDB" id="A0A0G4EFW0"/>
<evidence type="ECO:0000313" key="3">
    <source>
        <dbReference type="Proteomes" id="UP000041254"/>
    </source>
</evidence>
<evidence type="ECO:0000313" key="2">
    <source>
        <dbReference type="EMBL" id="CEL94325.1"/>
    </source>
</evidence>